<dbReference type="KEGG" id="tpol:Mal48_33050"/>
<evidence type="ECO:0000256" key="2">
    <source>
        <dbReference type="SAM" id="SignalP"/>
    </source>
</evidence>
<protein>
    <recommendedName>
        <fullName evidence="3">Inverse autotransporter beta-domain domain-containing protein</fullName>
    </recommendedName>
</protein>
<dbReference type="OrthoDB" id="8320584at2"/>
<accession>A0A517QQY9</accession>
<evidence type="ECO:0000313" key="5">
    <source>
        <dbReference type="Proteomes" id="UP000315724"/>
    </source>
</evidence>
<feature type="signal peptide" evidence="2">
    <location>
        <begin position="1"/>
        <end position="21"/>
    </location>
</feature>
<dbReference type="RefSeq" id="WP_145201346.1">
    <property type="nucleotide sequence ID" value="NZ_CP036267.1"/>
</dbReference>
<dbReference type="Proteomes" id="UP000315724">
    <property type="component" value="Chromosome"/>
</dbReference>
<feature type="region of interest" description="Disordered" evidence="1">
    <location>
        <begin position="120"/>
        <end position="147"/>
    </location>
</feature>
<organism evidence="4 5">
    <name type="scientific">Thalassoglobus polymorphus</name>
    <dbReference type="NCBI Taxonomy" id="2527994"/>
    <lineage>
        <taxon>Bacteria</taxon>
        <taxon>Pseudomonadati</taxon>
        <taxon>Planctomycetota</taxon>
        <taxon>Planctomycetia</taxon>
        <taxon>Planctomycetales</taxon>
        <taxon>Planctomycetaceae</taxon>
        <taxon>Thalassoglobus</taxon>
    </lineage>
</organism>
<dbReference type="AlphaFoldDB" id="A0A517QQY9"/>
<evidence type="ECO:0000259" key="3">
    <source>
        <dbReference type="Pfam" id="PF11924"/>
    </source>
</evidence>
<evidence type="ECO:0000256" key="1">
    <source>
        <dbReference type="SAM" id="MobiDB-lite"/>
    </source>
</evidence>
<dbReference type="InterPro" id="IPR024519">
    <property type="entry name" value="IAT_beta"/>
</dbReference>
<feature type="domain" description="Inverse autotransporter beta-domain" evidence="3">
    <location>
        <begin position="298"/>
        <end position="429"/>
    </location>
</feature>
<dbReference type="Pfam" id="PF11924">
    <property type="entry name" value="IAT_beta"/>
    <property type="match status" value="1"/>
</dbReference>
<feature type="chain" id="PRO_5021793130" description="Inverse autotransporter beta-domain domain-containing protein" evidence="2">
    <location>
        <begin position="22"/>
        <end position="534"/>
    </location>
</feature>
<evidence type="ECO:0000313" key="4">
    <source>
        <dbReference type="EMBL" id="QDT34046.1"/>
    </source>
</evidence>
<gene>
    <name evidence="4" type="ORF">Mal48_33050</name>
</gene>
<feature type="region of interest" description="Disordered" evidence="1">
    <location>
        <begin position="19"/>
        <end position="50"/>
    </location>
</feature>
<keyword evidence="2" id="KW-0732">Signal</keyword>
<name>A0A517QQY9_9PLAN</name>
<sequence precursor="true">MRTKIALTLIVMLQVASLSSAQSDAPPPSRFVRRHEVQAPPPSGPIRSVERITETQTQEIERVQFAEPVPAPPAELPARPLESLAKPAPRQEKLTAPPLLAPLLPGNPTVAKPVDQNETLTVESHNPPPAAPNLFKPTPAEKQVPVGQRGTWVPVKQEPKKPIQETVIEQTASRPAARSALEPTPVQRELIDLPLAPPPPPEEPLRFTQAEPQRLAAPSVPVAPVDPPPLGINDYGLAPAAEENFVSSPLSSPPTQFYNDPIFNGDCWYQGDEFHSGCDSIGYDQISPLIDLGLKGGNDRSLLNVRAFLPLWQNDIDFVFADIRGRFDDKESSQGEFGLGYRTFISPEWIFGIYGYYDLLKTNQRNRFNQFTTGIEFLSEDWDVRLNGYFPNEGGKPSKSANGISNGTIISNAYQERAATGFNTEVGKRIVHWGRYDSNELRWFVGYYHLENSAPGFKKMSGPSTRLEYRSYDLPWLGEQSRLTAGLEATSDKVRDDQYWGFVNVQIPFSPKWSRKKLDPLRRRFVDLPVRDID</sequence>
<dbReference type="Gene3D" id="2.40.160.160">
    <property type="entry name" value="Inverse autotransporter, beta-domain"/>
    <property type="match status" value="1"/>
</dbReference>
<dbReference type="InterPro" id="IPR038177">
    <property type="entry name" value="IAT_beta_sf"/>
</dbReference>
<proteinExistence type="predicted"/>
<dbReference type="EMBL" id="CP036267">
    <property type="protein sequence ID" value="QDT34046.1"/>
    <property type="molecule type" value="Genomic_DNA"/>
</dbReference>
<keyword evidence="5" id="KW-1185">Reference proteome</keyword>
<reference evidence="4 5" key="1">
    <citation type="submission" date="2019-02" db="EMBL/GenBank/DDBJ databases">
        <title>Deep-cultivation of Planctomycetes and their phenomic and genomic characterization uncovers novel biology.</title>
        <authorList>
            <person name="Wiegand S."/>
            <person name="Jogler M."/>
            <person name="Boedeker C."/>
            <person name="Pinto D."/>
            <person name="Vollmers J."/>
            <person name="Rivas-Marin E."/>
            <person name="Kohn T."/>
            <person name="Peeters S.H."/>
            <person name="Heuer A."/>
            <person name="Rast P."/>
            <person name="Oberbeckmann S."/>
            <person name="Bunk B."/>
            <person name="Jeske O."/>
            <person name="Meyerdierks A."/>
            <person name="Storesund J.E."/>
            <person name="Kallscheuer N."/>
            <person name="Luecker S."/>
            <person name="Lage O.M."/>
            <person name="Pohl T."/>
            <person name="Merkel B.J."/>
            <person name="Hornburger P."/>
            <person name="Mueller R.-W."/>
            <person name="Bruemmer F."/>
            <person name="Labrenz M."/>
            <person name="Spormann A.M."/>
            <person name="Op den Camp H."/>
            <person name="Overmann J."/>
            <person name="Amann R."/>
            <person name="Jetten M.S.M."/>
            <person name="Mascher T."/>
            <person name="Medema M.H."/>
            <person name="Devos D.P."/>
            <person name="Kaster A.-K."/>
            <person name="Ovreas L."/>
            <person name="Rohde M."/>
            <person name="Galperin M.Y."/>
            <person name="Jogler C."/>
        </authorList>
    </citation>
    <scope>NUCLEOTIDE SEQUENCE [LARGE SCALE GENOMIC DNA]</scope>
    <source>
        <strain evidence="4 5">Mal48</strain>
    </source>
</reference>